<dbReference type="eggNOG" id="COG1820">
    <property type="taxonomic scope" value="Bacteria"/>
</dbReference>
<dbReference type="InterPro" id="IPR006680">
    <property type="entry name" value="Amidohydro-rel"/>
</dbReference>
<dbReference type="PANTHER" id="PTHR11113:SF14">
    <property type="entry name" value="N-ACETYLGLUCOSAMINE-6-PHOSPHATE DEACETYLASE"/>
    <property type="match status" value="1"/>
</dbReference>
<feature type="binding site" evidence="7">
    <location>
        <position position="188"/>
    </location>
    <ligand>
        <name>Zn(2+)</name>
        <dbReference type="ChEBI" id="CHEBI:29105"/>
    </ligand>
</feature>
<evidence type="ECO:0000256" key="4">
    <source>
        <dbReference type="PIRNR" id="PIRNR038994"/>
    </source>
</evidence>
<dbReference type="PANTHER" id="PTHR11113">
    <property type="entry name" value="N-ACETYLGLUCOSAMINE-6-PHOSPHATE DEACETYLASE"/>
    <property type="match status" value="1"/>
</dbReference>
<name>A0A0S6WA79_VECG1</name>
<protein>
    <submittedName>
        <fullName evidence="9">N-acetylglucosamine-6-phosphate deacetylase</fullName>
    </submittedName>
</protein>
<dbReference type="GO" id="GO:0008448">
    <property type="term" value="F:N-acetylglucosamine-6-phosphate deacetylase activity"/>
    <property type="evidence" value="ECO:0007669"/>
    <property type="project" value="InterPro"/>
</dbReference>
<evidence type="ECO:0000259" key="8">
    <source>
        <dbReference type="Pfam" id="PF01979"/>
    </source>
</evidence>
<keyword evidence="3 4" id="KW-0378">Hydrolase</keyword>
<dbReference type="InterPro" id="IPR003764">
    <property type="entry name" value="GlcNAc_6-P_deAcase"/>
</dbReference>
<reference evidence="9" key="1">
    <citation type="journal article" date="2015" name="PeerJ">
        <title>First genomic representation of candidate bacterial phylum KSB3 points to enhanced environmental sensing as a trigger of wastewater bulking.</title>
        <authorList>
            <person name="Sekiguchi Y."/>
            <person name="Ohashi A."/>
            <person name="Parks D.H."/>
            <person name="Yamauchi T."/>
            <person name="Tyson G.W."/>
            <person name="Hugenholtz P."/>
        </authorList>
    </citation>
    <scope>NUCLEOTIDE SEQUENCE [LARGE SCALE GENOMIC DNA]</scope>
</reference>
<keyword evidence="10" id="KW-1185">Reference proteome</keyword>
<evidence type="ECO:0000256" key="5">
    <source>
        <dbReference type="PIRSR" id="PIRSR038994-1"/>
    </source>
</evidence>
<feature type="binding site" evidence="6">
    <location>
        <position position="133"/>
    </location>
    <ligand>
        <name>substrate</name>
    </ligand>
</feature>
<feature type="binding site" evidence="6">
    <location>
        <position position="220"/>
    </location>
    <ligand>
        <name>substrate</name>
    </ligand>
</feature>
<evidence type="ECO:0000256" key="3">
    <source>
        <dbReference type="ARBA" id="ARBA00022801"/>
    </source>
</evidence>
<feature type="active site" description="Proton donor/acceptor" evidence="5">
    <location>
        <position position="267"/>
    </location>
</feature>
<evidence type="ECO:0000313" key="9">
    <source>
        <dbReference type="EMBL" id="GAK55419.1"/>
    </source>
</evidence>
<dbReference type="Proteomes" id="UP000030661">
    <property type="component" value="Unassembled WGS sequence"/>
</dbReference>
<comment type="similarity">
    <text evidence="1 4">Belongs to the metallo-dependent hydrolases superfamily. NagA family.</text>
</comment>
<feature type="binding site" evidence="6">
    <location>
        <position position="244"/>
    </location>
    <ligand>
        <name>substrate</name>
    </ligand>
</feature>
<keyword evidence="2 7" id="KW-0479">Metal-binding</keyword>
<feature type="binding site" evidence="6">
    <location>
        <begin position="212"/>
        <end position="213"/>
    </location>
    <ligand>
        <name>substrate</name>
    </ligand>
</feature>
<accession>A0A0S6WA79</accession>
<dbReference type="InterPro" id="IPR032466">
    <property type="entry name" value="Metal_Hydrolase"/>
</dbReference>
<dbReference type="SUPFAM" id="SSF51556">
    <property type="entry name" value="Metallo-dependent hydrolases"/>
    <property type="match status" value="1"/>
</dbReference>
<dbReference type="EMBL" id="DF820463">
    <property type="protein sequence ID" value="GAK55419.1"/>
    <property type="molecule type" value="Genomic_DNA"/>
</dbReference>
<dbReference type="Pfam" id="PF01979">
    <property type="entry name" value="Amidohydro_1"/>
    <property type="match status" value="1"/>
</dbReference>
<dbReference type="STRING" id="1499967.U27_02252"/>
<evidence type="ECO:0000313" key="10">
    <source>
        <dbReference type="Proteomes" id="UP000030661"/>
    </source>
</evidence>
<gene>
    <name evidence="9" type="ORF">U27_02252</name>
</gene>
<feature type="binding site" evidence="7">
    <location>
        <position position="120"/>
    </location>
    <ligand>
        <name>Zn(2+)</name>
        <dbReference type="ChEBI" id="CHEBI:29105"/>
    </ligand>
</feature>
<keyword evidence="4" id="KW-0119">Carbohydrate metabolism</keyword>
<dbReference type="Gene3D" id="3.20.20.140">
    <property type="entry name" value="Metal-dependent hydrolases"/>
    <property type="match status" value="1"/>
</dbReference>
<feature type="binding site" evidence="6">
    <location>
        <begin position="302"/>
        <end position="304"/>
    </location>
    <ligand>
        <name>substrate</name>
    </ligand>
</feature>
<evidence type="ECO:0000256" key="7">
    <source>
        <dbReference type="PIRSR" id="PIRSR038994-3"/>
    </source>
</evidence>
<evidence type="ECO:0000256" key="2">
    <source>
        <dbReference type="ARBA" id="ARBA00022723"/>
    </source>
</evidence>
<dbReference type="GO" id="GO:0046872">
    <property type="term" value="F:metal ion binding"/>
    <property type="evidence" value="ECO:0007669"/>
    <property type="project" value="UniProtKB-KW"/>
</dbReference>
<feature type="domain" description="Amidohydrolase-related" evidence="8">
    <location>
        <begin position="38"/>
        <end position="379"/>
    </location>
</feature>
<proteinExistence type="inferred from homology"/>
<organism evidence="9">
    <name type="scientific">Vecturithrix granuli</name>
    <dbReference type="NCBI Taxonomy" id="1499967"/>
    <lineage>
        <taxon>Bacteria</taxon>
        <taxon>Candidatus Moduliflexota</taxon>
        <taxon>Candidatus Vecturitrichia</taxon>
        <taxon>Candidatus Vecturitrichales</taxon>
        <taxon>Candidatus Vecturitrichaceae</taxon>
        <taxon>Candidatus Vecturithrix</taxon>
    </lineage>
</organism>
<comment type="cofactor">
    <cofactor evidence="7">
        <name>a divalent metal cation</name>
        <dbReference type="ChEBI" id="CHEBI:60240"/>
    </cofactor>
    <text evidence="7">Binds 1 divalent metal cation per subunit.</text>
</comment>
<evidence type="ECO:0000256" key="6">
    <source>
        <dbReference type="PIRSR" id="PIRSR038994-2"/>
    </source>
</evidence>
<sequence length="383" mass="41384">MIYYQGISVFTNQAVDVCVQAEKIVEITSLQISYELPYIAPGFFDMQVNGYKGSDYSLEEFSEEHLQKIIAHLAASGTTQHLPTLVTGPRERMLQTLRIISTARRHSADIAAAIPGIHIEGPYISSEDGPRGAHDPAYIRDPDAAEFEQWQEAADGKIALVTIAPEKPGALDFIKYITACGVVAAIGHTAADPVTIRQAIAAGAKLSTHLGNGSHGLLPRLKNYLWEQLAADELMASIIADGFHLPSSMLKVISRAKRLDKLILVSDAALVGGFEPGIYQWGSLDVQVFEDGHLGLPGTEFLAGAAHLLDWDIPHFMNATGYDLASTLPLCTTNPAKILQGTENLGAFAIGAPANLVLFTFQPGDERLTIEKTIRAGKEIFVK</sequence>
<dbReference type="HOGENOM" id="CLU_032482_2_0_0"/>
<dbReference type="GO" id="GO:0006046">
    <property type="term" value="P:N-acetylglucosamine catabolic process"/>
    <property type="evidence" value="ECO:0007669"/>
    <property type="project" value="TreeGrafter"/>
</dbReference>
<dbReference type="PIRSF" id="PIRSF038994">
    <property type="entry name" value="NagA"/>
    <property type="match status" value="1"/>
</dbReference>
<dbReference type="AlphaFoldDB" id="A0A0S6WA79"/>
<evidence type="ECO:0000256" key="1">
    <source>
        <dbReference type="ARBA" id="ARBA00010716"/>
    </source>
</evidence>
<feature type="binding site" evidence="7">
    <location>
        <position position="209"/>
    </location>
    <ligand>
        <name>Zn(2+)</name>
        <dbReference type="ChEBI" id="CHEBI:29105"/>
    </ligand>
</feature>